<evidence type="ECO:0000256" key="2">
    <source>
        <dbReference type="ARBA" id="ARBA00011073"/>
    </source>
</evidence>
<dbReference type="InterPro" id="IPR050131">
    <property type="entry name" value="Peptidase_S8_subtilisin-like"/>
</dbReference>
<keyword evidence="4 7" id="KW-0645">Protease</keyword>
<evidence type="ECO:0000313" key="11">
    <source>
        <dbReference type="Proteomes" id="UP000011566"/>
    </source>
</evidence>
<dbReference type="RefSeq" id="WP_007692142.1">
    <property type="nucleotide sequence ID" value="NZ_AJRK01000452.1"/>
</dbReference>
<dbReference type="PROSITE" id="PS00138">
    <property type="entry name" value="SUBTILASE_SER"/>
    <property type="match status" value="1"/>
</dbReference>
<keyword evidence="5 7" id="KW-0378">Hydrolase</keyword>
<comment type="subcellular location">
    <subcellularLocation>
        <location evidence="1">Secreted</location>
    </subcellularLocation>
</comment>
<feature type="active site" description="Charge relay system" evidence="7">
    <location>
        <position position="194"/>
    </location>
</feature>
<dbReference type="SUPFAM" id="SSF52743">
    <property type="entry name" value="Subtilisin-like"/>
    <property type="match status" value="1"/>
</dbReference>
<dbReference type="InterPro" id="IPR034084">
    <property type="entry name" value="Thermitase-like_dom"/>
</dbReference>
<name>M0M043_9EURY</name>
<dbReference type="PATRIC" id="fig|1132509.6.peg.1515"/>
<evidence type="ECO:0000256" key="6">
    <source>
        <dbReference type="ARBA" id="ARBA00022825"/>
    </source>
</evidence>
<dbReference type="Gene3D" id="2.60.120.380">
    <property type="match status" value="1"/>
</dbReference>
<dbReference type="PANTHER" id="PTHR43806:SF11">
    <property type="entry name" value="CEREVISIN-RELATED"/>
    <property type="match status" value="1"/>
</dbReference>
<dbReference type="EMBL" id="AOMB01000020">
    <property type="protein sequence ID" value="EMA39182.1"/>
    <property type="molecule type" value="Genomic_DNA"/>
</dbReference>
<feature type="region of interest" description="Disordered" evidence="8">
    <location>
        <begin position="384"/>
        <end position="438"/>
    </location>
</feature>
<dbReference type="CDD" id="cd07484">
    <property type="entry name" value="Peptidases_S8_Thermitase_like"/>
    <property type="match status" value="1"/>
</dbReference>
<keyword evidence="6 7" id="KW-0720">Serine protease</keyword>
<protein>
    <submittedName>
        <fullName evidence="10">Thermitase</fullName>
    </submittedName>
</protein>
<evidence type="ECO:0000256" key="4">
    <source>
        <dbReference type="ARBA" id="ARBA00022670"/>
    </source>
</evidence>
<dbReference type="PANTHER" id="PTHR43806">
    <property type="entry name" value="PEPTIDASE S8"/>
    <property type="match status" value="1"/>
</dbReference>
<dbReference type="InterPro" id="IPR000209">
    <property type="entry name" value="Peptidase_S8/S53_dom"/>
</dbReference>
<feature type="active site" description="Charge relay system" evidence="7">
    <location>
        <position position="155"/>
    </location>
</feature>
<comment type="caution">
    <text evidence="10">The sequence shown here is derived from an EMBL/GenBank/DDBJ whole genome shotgun (WGS) entry which is preliminary data.</text>
</comment>
<dbReference type="GO" id="GO:0006508">
    <property type="term" value="P:proteolysis"/>
    <property type="evidence" value="ECO:0007669"/>
    <property type="project" value="UniProtKB-KW"/>
</dbReference>
<dbReference type="AlphaFoldDB" id="M0M043"/>
<organism evidence="10 11">
    <name type="scientific">Halococcus hamelinensis 100A6</name>
    <dbReference type="NCBI Taxonomy" id="1132509"/>
    <lineage>
        <taxon>Archaea</taxon>
        <taxon>Methanobacteriati</taxon>
        <taxon>Methanobacteriota</taxon>
        <taxon>Stenosarchaea group</taxon>
        <taxon>Halobacteria</taxon>
        <taxon>Halobacteriales</taxon>
        <taxon>Halococcaceae</taxon>
        <taxon>Halococcus</taxon>
    </lineage>
</organism>
<evidence type="ECO:0000256" key="1">
    <source>
        <dbReference type="ARBA" id="ARBA00004613"/>
    </source>
</evidence>
<dbReference type="InterPro" id="IPR015500">
    <property type="entry name" value="Peptidase_S8_subtilisin-rel"/>
</dbReference>
<dbReference type="InterPro" id="IPR006311">
    <property type="entry name" value="TAT_signal"/>
</dbReference>
<feature type="active site" description="Charge relay system" evidence="7">
    <location>
        <position position="349"/>
    </location>
</feature>
<dbReference type="GO" id="GO:0004252">
    <property type="term" value="F:serine-type endopeptidase activity"/>
    <property type="evidence" value="ECO:0007669"/>
    <property type="project" value="UniProtKB-UniRule"/>
</dbReference>
<evidence type="ECO:0000256" key="8">
    <source>
        <dbReference type="SAM" id="MobiDB-lite"/>
    </source>
</evidence>
<dbReference type="PROSITE" id="PS00137">
    <property type="entry name" value="SUBTILASE_HIS"/>
    <property type="match status" value="1"/>
</dbReference>
<dbReference type="Pfam" id="PF00082">
    <property type="entry name" value="Peptidase_S8"/>
    <property type="match status" value="1"/>
</dbReference>
<keyword evidence="11" id="KW-1185">Reference proteome</keyword>
<evidence type="ECO:0000313" key="10">
    <source>
        <dbReference type="EMBL" id="EMA39182.1"/>
    </source>
</evidence>
<gene>
    <name evidence="10" type="ORF">C447_06688</name>
</gene>
<dbReference type="Gene3D" id="3.40.50.200">
    <property type="entry name" value="Peptidase S8/S53 domain"/>
    <property type="match status" value="1"/>
</dbReference>
<dbReference type="PROSITE" id="PS51892">
    <property type="entry name" value="SUBTILASE"/>
    <property type="match status" value="1"/>
</dbReference>
<proteinExistence type="inferred from homology"/>
<comment type="similarity">
    <text evidence="2 7">Belongs to the peptidase S8 family.</text>
</comment>
<evidence type="ECO:0000259" key="9">
    <source>
        <dbReference type="Pfam" id="PF00082"/>
    </source>
</evidence>
<dbReference type="GO" id="GO:0005576">
    <property type="term" value="C:extracellular region"/>
    <property type="evidence" value="ECO:0007669"/>
    <property type="project" value="UniProtKB-SubCell"/>
</dbReference>
<dbReference type="InterPro" id="IPR022398">
    <property type="entry name" value="Peptidase_S8_His-AS"/>
</dbReference>
<feature type="domain" description="Peptidase S8/S53" evidence="9">
    <location>
        <begin position="147"/>
        <end position="394"/>
    </location>
</feature>
<evidence type="ECO:0000256" key="5">
    <source>
        <dbReference type="ARBA" id="ARBA00022801"/>
    </source>
</evidence>
<feature type="compositionally biased region" description="Low complexity" evidence="8">
    <location>
        <begin position="399"/>
        <end position="409"/>
    </location>
</feature>
<dbReference type="InterPro" id="IPR036852">
    <property type="entry name" value="Peptidase_S8/S53_dom_sf"/>
</dbReference>
<dbReference type="Proteomes" id="UP000011566">
    <property type="component" value="Unassembled WGS sequence"/>
</dbReference>
<keyword evidence="3" id="KW-0964">Secreted</keyword>
<evidence type="ECO:0000256" key="3">
    <source>
        <dbReference type="ARBA" id="ARBA00022525"/>
    </source>
</evidence>
<dbReference type="OrthoDB" id="27270at2157"/>
<reference evidence="10 11" key="1">
    <citation type="journal article" date="2014" name="PLoS Genet.">
        <title>Phylogenetically driven sequencing of extremely halophilic archaea reveals strategies for static and dynamic osmo-response.</title>
        <authorList>
            <person name="Becker E.A."/>
            <person name="Seitzer P.M."/>
            <person name="Tritt A."/>
            <person name="Larsen D."/>
            <person name="Krusor M."/>
            <person name="Yao A.I."/>
            <person name="Wu D."/>
            <person name="Madern D."/>
            <person name="Eisen J.A."/>
            <person name="Darling A.E."/>
            <person name="Facciotti M.T."/>
        </authorList>
    </citation>
    <scope>NUCLEOTIDE SEQUENCE [LARGE SCALE GENOMIC DNA]</scope>
    <source>
        <strain evidence="10 11">100A6</strain>
    </source>
</reference>
<evidence type="ECO:0000256" key="7">
    <source>
        <dbReference type="PROSITE-ProRule" id="PRU01240"/>
    </source>
</evidence>
<dbReference type="eggNOG" id="arCOG00702">
    <property type="taxonomic scope" value="Archaea"/>
</dbReference>
<dbReference type="PROSITE" id="PS51318">
    <property type="entry name" value="TAT"/>
    <property type="match status" value="1"/>
</dbReference>
<dbReference type="PRINTS" id="PR00723">
    <property type="entry name" value="SUBTILISIN"/>
</dbReference>
<accession>M0M043</accession>
<feature type="compositionally biased region" description="Gly residues" evidence="8">
    <location>
        <begin position="410"/>
        <end position="419"/>
    </location>
</feature>
<sequence length="530" mass="54318">MVERPSHGRRRFLKAIGAGALLSGLGGVASATPGREPGPKEGEVLVGVSETEDGMRTAVERSVPGNAEVVHENEELSYVAVKFPAQAATVARTNFIEAVTRKDHIKYAEENTTYEALYRPNDPRYDDQYADQQVNAPTAWDETLGSSDVTVAVVDQGVKYDHPDLEGNVAADPGEDFVDGDSDPYPDDLAEEIHGTHVAGIAAADVDNGAGVTGIGNSTVISGRALSEGGRGSTSDIADGIQWAADQGADVINLSLGGGGYTQTMKNAVSYATGQGSLVVAAAGNDGTEGVSYPAGYSESLAVSALDPDESLASYSQYGDSVELAAPGTNVLSTWPEPGTPYDSISGTSMATPVVAGTAGLTLAKWDLTNTELRSHLKNTAIDVGLSETEQGSGRVDAGDAVTTDPADAGDGGDGGDGGGGDDGESTTGSIDGSLSGSADYDDYTGSWTYDSPSTVTVELDGPSGTDFDLYLNTGTSSAAGPRNYDYTSRSPGSDETVTIDGPDTSTALQIDVDSYSGAGDYTLTITEST</sequence>
<dbReference type="InterPro" id="IPR023828">
    <property type="entry name" value="Peptidase_S8_Ser-AS"/>
</dbReference>